<dbReference type="Gene3D" id="3.10.310.40">
    <property type="match status" value="1"/>
</dbReference>
<evidence type="ECO:0000256" key="7">
    <source>
        <dbReference type="ARBA" id="ARBA00022833"/>
    </source>
</evidence>
<dbReference type="SUPFAM" id="SSF50447">
    <property type="entry name" value="Translation proteins"/>
    <property type="match status" value="1"/>
</dbReference>
<dbReference type="EMBL" id="SIDB01000003">
    <property type="protein sequence ID" value="KAI3434844.1"/>
    <property type="molecule type" value="Genomic_DNA"/>
</dbReference>
<dbReference type="InterPro" id="IPR002318">
    <property type="entry name" value="Ala-tRNA-lgiase_IIc"/>
</dbReference>
<keyword evidence="6 13" id="KW-0547">Nucleotide-binding</keyword>
<evidence type="ECO:0000256" key="2">
    <source>
        <dbReference type="ARBA" id="ARBA00022490"/>
    </source>
</evidence>
<dbReference type="SUPFAM" id="SSF55681">
    <property type="entry name" value="Class II aaRS and biotin synthetases"/>
    <property type="match status" value="1"/>
</dbReference>
<dbReference type="SUPFAM" id="SSF55186">
    <property type="entry name" value="ThrRS/AlaRS common domain"/>
    <property type="match status" value="1"/>
</dbReference>
<dbReference type="EC" id="6.1.1.7" evidence="13"/>
<dbReference type="GO" id="GO:0002161">
    <property type="term" value="F:aminoacyl-tRNA deacylase activity"/>
    <property type="evidence" value="ECO:0007669"/>
    <property type="project" value="TreeGrafter"/>
</dbReference>
<evidence type="ECO:0000256" key="14">
    <source>
        <dbReference type="SAM" id="Coils"/>
    </source>
</evidence>
<evidence type="ECO:0000256" key="3">
    <source>
        <dbReference type="ARBA" id="ARBA00022555"/>
    </source>
</evidence>
<keyword evidence="3 13" id="KW-0820">tRNA-binding</keyword>
<dbReference type="PROSITE" id="PS50860">
    <property type="entry name" value="AA_TRNA_LIGASE_II_ALA"/>
    <property type="match status" value="1"/>
</dbReference>
<dbReference type="GO" id="GO:0009507">
    <property type="term" value="C:chloroplast"/>
    <property type="evidence" value="ECO:0007669"/>
    <property type="project" value="TreeGrafter"/>
</dbReference>
<feature type="domain" description="Alanyl-transfer RNA synthetases family profile" evidence="15">
    <location>
        <begin position="10"/>
        <end position="760"/>
    </location>
</feature>
<keyword evidence="7 13" id="KW-0862">Zinc</keyword>
<keyword evidence="2 13" id="KW-0963">Cytoplasm</keyword>
<evidence type="ECO:0000259" key="15">
    <source>
        <dbReference type="PROSITE" id="PS50860"/>
    </source>
</evidence>
<dbReference type="GO" id="GO:0005739">
    <property type="term" value="C:mitochondrion"/>
    <property type="evidence" value="ECO:0007669"/>
    <property type="project" value="UniProtKB-SubCell"/>
</dbReference>
<keyword evidence="10 13" id="KW-0648">Protein biosynthesis</keyword>
<keyword evidence="13" id="KW-0496">Mitochondrion</keyword>
<feature type="binding site" evidence="13">
    <location>
        <position position="602"/>
    </location>
    <ligand>
        <name>Zn(2+)</name>
        <dbReference type="ChEBI" id="CHEBI:29105"/>
    </ligand>
</feature>
<feature type="coiled-coil region" evidence="14">
    <location>
        <begin position="800"/>
        <end position="827"/>
    </location>
</feature>
<protein>
    <recommendedName>
        <fullName evidence="13">Alanine--tRNA ligase</fullName>
        <ecNumber evidence="13">6.1.1.7</ecNumber>
    </recommendedName>
    <alternativeName>
        <fullName evidence="13">Alanyl-tRNA synthetase</fullName>
        <shortName evidence="13">AlaRS</shortName>
    </alternativeName>
</protein>
<keyword evidence="14" id="KW-0175">Coiled coil</keyword>
<dbReference type="OrthoDB" id="2423964at2759"/>
<dbReference type="PANTHER" id="PTHR11777:SF9">
    <property type="entry name" value="ALANINE--TRNA LIGASE, CYTOPLASMIC"/>
    <property type="match status" value="1"/>
</dbReference>
<proteinExistence type="inferred from homology"/>
<dbReference type="InterPro" id="IPR050058">
    <property type="entry name" value="Ala-tRNA_ligase"/>
</dbReference>
<dbReference type="GO" id="GO:0005524">
    <property type="term" value="F:ATP binding"/>
    <property type="evidence" value="ECO:0007669"/>
    <property type="project" value="UniProtKB-UniRule"/>
</dbReference>
<comment type="cofactor">
    <cofactor evidence="13">
        <name>Zn(2+)</name>
        <dbReference type="ChEBI" id="CHEBI:29105"/>
    </cofactor>
    <text evidence="13">Binds 1 zinc ion per subunit.</text>
</comment>
<feature type="binding site" evidence="13">
    <location>
        <position position="721"/>
    </location>
    <ligand>
        <name>Zn(2+)</name>
        <dbReference type="ChEBI" id="CHEBI:29105"/>
    </ligand>
</feature>
<dbReference type="InterPro" id="IPR018162">
    <property type="entry name" value="Ala-tRNA-ligase_IIc_anticod-bd"/>
</dbReference>
<evidence type="ECO:0000256" key="8">
    <source>
        <dbReference type="ARBA" id="ARBA00022840"/>
    </source>
</evidence>
<comment type="similarity">
    <text evidence="1">Belongs to the class-II aminoacyl-tRNA synthetase family. Alax-L subfamily.</text>
</comment>
<dbReference type="GO" id="GO:0070143">
    <property type="term" value="P:mitochondrial alanyl-tRNA aminoacylation"/>
    <property type="evidence" value="ECO:0007669"/>
    <property type="project" value="UniProtKB-UniRule"/>
</dbReference>
<dbReference type="NCBIfam" id="TIGR00344">
    <property type="entry name" value="alaS"/>
    <property type="match status" value="1"/>
</dbReference>
<evidence type="ECO:0000256" key="12">
    <source>
        <dbReference type="ARBA" id="ARBA00048300"/>
    </source>
</evidence>
<keyword evidence="9 13" id="KW-0694">RNA-binding</keyword>
<gene>
    <name evidence="16" type="ORF">D9Q98_002898</name>
</gene>
<sequence length="950" mass="102271">MATQAGELEWPVARVRSTFVEFFQSKGHTPVLSSPVVPVNDPTLLFSNAGMNQFKPIFLGTVDPASDFAKLKRASNSQKCIRAGGKHNDLDDVGKDNYHHTFFEMLGNWSFGDYFKKEAITWAWELLTEVYKLPSERLYATYFGGDESQGLPPDEDARQIWLQFLPEDRVLPFGCKDNFWEMGDQGPCGPCTEIHFDRIGGRHVPELVNMDDPNVLEIWNLVFIQFNREADGQLKNLPAKHVDTGAGLERVTSILQGHMSNYATDVFGPIFEAIQKATGHPEPYTDRLGEEDVNNKDMAYRVVADHIRTLCFAIADGARPGNEGREYVLRRVLRRAVRYGREVLGAKEGFFSSLVDVVVEHMGPAYPELVKAQANIREIIKDEETTFSRTLVKGLEQFHKMAGNAVKGQLAGADAFMLWDTFGFPVDLTELMAQEAGLHVDMAGFQAAMEEAKEKSRAGAKQGAAAELKFQAEETAYLQNSGTPLTDDGPKYGSADVATKVLAILSKDGYVQSTSDVAPGAAVGLVLEATSFYAEAGGQTADTGAIAASAGSFDVENAIVAAGYVLHMGRRPEAELKVGDSVTAKVDYTRRGKIMPNHTYTHVLNYALRKVLGDHVEQKGSIVLPDKLRFDFSNNGVVDTVKLAQVDSICQQFLAEPLQVYTKEVPLAQAKAINGLRAVFGEVYPDPVRVVSVGRSVDELVAAPDDEANMDLSIEFCGGTHLANTKEAGAFALLTEEGISKGVRRIVAVTGDEAEAAIALADQLAEQVAAAGKLPPAEMAAEVKTLSQSVSGAVIPTVRKSALTESLQGLTRQIMEEQKKAAAANKERAVAAAVEAADAAADAGGKFLVARLEVGLDTKAVQEAWKAIQKKHPALPVLFVSAGADKALAIAGVPKDLAKQLSAGDWVKEVVGTLGGRGGGNPTMAQGTGPEVGKVDEALDVASSFASLKL</sequence>
<comment type="domain">
    <text evidence="13">Consists of three domains; the N-terminal catalytic domain, the editing domain and the C-terminal C-Ala domain. The editing domain removes incorrectly charged amino acids, while the C-Ala domain, along with tRNA(Ala), serves as a bridge to cooperatively bring together the editing and aminoacylation centers thus stimulating deacylation of misacylated tRNAs.</text>
</comment>
<dbReference type="Pfam" id="PF07973">
    <property type="entry name" value="tRNA_SAD"/>
    <property type="match status" value="1"/>
</dbReference>
<dbReference type="CDD" id="cd00673">
    <property type="entry name" value="AlaRS_core"/>
    <property type="match status" value="1"/>
</dbReference>
<feature type="binding site" evidence="13">
    <location>
        <position position="598"/>
    </location>
    <ligand>
        <name>Zn(2+)</name>
        <dbReference type="ChEBI" id="CHEBI:29105"/>
    </ligand>
</feature>
<dbReference type="HAMAP" id="MF_00036_B">
    <property type="entry name" value="Ala_tRNA_synth_B"/>
    <property type="match status" value="1"/>
</dbReference>
<evidence type="ECO:0000256" key="11">
    <source>
        <dbReference type="ARBA" id="ARBA00023146"/>
    </source>
</evidence>
<reference evidence="16" key="1">
    <citation type="journal article" date="2019" name="Plant J.">
        <title>Chlorella vulgaris genome assembly and annotation reveals the molecular basis for metabolic acclimation to high light conditions.</title>
        <authorList>
            <person name="Cecchin M."/>
            <person name="Marcolungo L."/>
            <person name="Rossato M."/>
            <person name="Girolomoni L."/>
            <person name="Cosentino E."/>
            <person name="Cuine S."/>
            <person name="Li-Beisson Y."/>
            <person name="Delledonne M."/>
            <person name="Ballottari M."/>
        </authorList>
    </citation>
    <scope>NUCLEOTIDE SEQUENCE</scope>
    <source>
        <strain evidence="16">211/11P</strain>
    </source>
</reference>
<comment type="function">
    <text evidence="13">Catalyzes the attachment of alanine to tRNA(Ala) in a two-step reaction: alanine is first activated by ATP to form Ala-AMP and then transferred to the acceptor end of tRNA(Ala). Also edits incorrectly charged tRNA(Ala) via its editing domain.</text>
</comment>
<dbReference type="InterPro" id="IPR012947">
    <property type="entry name" value="tRNA_SAD"/>
</dbReference>
<dbReference type="GO" id="GO:0008270">
    <property type="term" value="F:zinc ion binding"/>
    <property type="evidence" value="ECO:0007669"/>
    <property type="project" value="UniProtKB-UniRule"/>
</dbReference>
<comment type="subunit">
    <text evidence="13">Monomer.</text>
</comment>
<dbReference type="PANTHER" id="PTHR11777">
    <property type="entry name" value="ALANYL-TRNA SYNTHETASE"/>
    <property type="match status" value="1"/>
</dbReference>
<dbReference type="Gene3D" id="3.30.980.10">
    <property type="entry name" value="Threonyl-trna Synthetase, Chain A, domain 2"/>
    <property type="match status" value="1"/>
</dbReference>
<dbReference type="Gene3D" id="3.30.930.10">
    <property type="entry name" value="Bira Bifunctional Protein, Domain 2"/>
    <property type="match status" value="1"/>
</dbReference>
<dbReference type="InterPro" id="IPR018163">
    <property type="entry name" value="Thr/Ala-tRNA-synth_IIc_edit"/>
</dbReference>
<dbReference type="Pfam" id="PF01411">
    <property type="entry name" value="tRNA-synt_2c"/>
    <property type="match status" value="1"/>
</dbReference>
<dbReference type="InterPro" id="IPR023033">
    <property type="entry name" value="Ala_tRNA_ligase_euk/bac"/>
</dbReference>
<dbReference type="GO" id="GO:0004813">
    <property type="term" value="F:alanine-tRNA ligase activity"/>
    <property type="evidence" value="ECO:0007669"/>
    <property type="project" value="UniProtKB-UniRule"/>
</dbReference>
<keyword evidence="11 13" id="KW-0030">Aminoacyl-tRNA synthetase</keyword>
<dbReference type="FunFam" id="3.30.930.10:FF:000011">
    <property type="entry name" value="Alanine--tRNA ligase, cytoplasmic"/>
    <property type="match status" value="1"/>
</dbReference>
<dbReference type="SUPFAM" id="SSF101353">
    <property type="entry name" value="Putative anticodon-binding domain of alanyl-tRNA synthetase (AlaRS)"/>
    <property type="match status" value="1"/>
</dbReference>
<evidence type="ECO:0000256" key="6">
    <source>
        <dbReference type="ARBA" id="ARBA00022741"/>
    </source>
</evidence>
<dbReference type="Proteomes" id="UP001055712">
    <property type="component" value="Unassembled WGS sequence"/>
</dbReference>
<feature type="binding site" evidence="13">
    <location>
        <position position="717"/>
    </location>
    <ligand>
        <name>Zn(2+)</name>
        <dbReference type="ChEBI" id="CHEBI:29105"/>
    </ligand>
</feature>
<evidence type="ECO:0000256" key="1">
    <source>
        <dbReference type="ARBA" id="ARBA00008429"/>
    </source>
</evidence>
<evidence type="ECO:0000256" key="9">
    <source>
        <dbReference type="ARBA" id="ARBA00022884"/>
    </source>
</evidence>
<comment type="catalytic activity">
    <reaction evidence="12 13">
        <text>tRNA(Ala) + L-alanine + ATP = L-alanyl-tRNA(Ala) + AMP + diphosphate</text>
        <dbReference type="Rhea" id="RHEA:12540"/>
        <dbReference type="Rhea" id="RHEA-COMP:9657"/>
        <dbReference type="Rhea" id="RHEA-COMP:9923"/>
        <dbReference type="ChEBI" id="CHEBI:30616"/>
        <dbReference type="ChEBI" id="CHEBI:33019"/>
        <dbReference type="ChEBI" id="CHEBI:57972"/>
        <dbReference type="ChEBI" id="CHEBI:78442"/>
        <dbReference type="ChEBI" id="CHEBI:78497"/>
        <dbReference type="ChEBI" id="CHEBI:456215"/>
        <dbReference type="EC" id="6.1.1.7"/>
    </reaction>
</comment>
<dbReference type="InterPro" id="IPR003156">
    <property type="entry name" value="DHHA1_dom"/>
</dbReference>
<reference evidence="16" key="2">
    <citation type="submission" date="2020-11" db="EMBL/GenBank/DDBJ databases">
        <authorList>
            <person name="Cecchin M."/>
            <person name="Marcolungo L."/>
            <person name="Rossato M."/>
            <person name="Girolomoni L."/>
            <person name="Cosentino E."/>
            <person name="Cuine S."/>
            <person name="Li-Beisson Y."/>
            <person name="Delledonne M."/>
            <person name="Ballottari M."/>
        </authorList>
    </citation>
    <scope>NUCLEOTIDE SEQUENCE</scope>
    <source>
        <strain evidence="16">211/11P</strain>
        <tissue evidence="16">Whole cell</tissue>
    </source>
</reference>
<keyword evidence="8 13" id="KW-0067">ATP-binding</keyword>
<evidence type="ECO:0000313" key="16">
    <source>
        <dbReference type="EMBL" id="KAI3434844.1"/>
    </source>
</evidence>
<dbReference type="Pfam" id="PF02272">
    <property type="entry name" value="DHHA1"/>
    <property type="match status" value="1"/>
</dbReference>
<dbReference type="FunFam" id="3.10.310.40:FF:000002">
    <property type="entry name" value="alanine--tRNA ligase, cytoplasmic"/>
    <property type="match status" value="1"/>
</dbReference>
<accession>A0A9D4YZP9</accession>
<dbReference type="Pfam" id="PF26023">
    <property type="entry name" value="ALA1"/>
    <property type="match status" value="1"/>
</dbReference>
<dbReference type="AlphaFoldDB" id="A0A9D4YZP9"/>
<evidence type="ECO:0000256" key="4">
    <source>
        <dbReference type="ARBA" id="ARBA00022598"/>
    </source>
</evidence>
<keyword evidence="17" id="KW-1185">Reference proteome</keyword>
<dbReference type="InterPro" id="IPR045864">
    <property type="entry name" value="aa-tRNA-synth_II/BPL/LPL"/>
</dbReference>
<dbReference type="InterPro" id="IPR059090">
    <property type="entry name" value="ALA1_helical"/>
</dbReference>
<dbReference type="FunFam" id="3.30.980.10:FF:000004">
    <property type="entry name" value="Alanine--tRNA ligase, cytoplasmic"/>
    <property type="match status" value="1"/>
</dbReference>
<evidence type="ECO:0000256" key="5">
    <source>
        <dbReference type="ARBA" id="ARBA00022723"/>
    </source>
</evidence>
<evidence type="ECO:0000256" key="10">
    <source>
        <dbReference type="ARBA" id="ARBA00022917"/>
    </source>
</evidence>
<dbReference type="InterPro" id="IPR018164">
    <property type="entry name" value="Ala-tRNA-synth_IIc_N"/>
</dbReference>
<dbReference type="GO" id="GO:0000049">
    <property type="term" value="F:tRNA binding"/>
    <property type="evidence" value="ECO:0007669"/>
    <property type="project" value="UniProtKB-KW"/>
</dbReference>
<name>A0A9D4YZP9_CHLVU</name>
<comment type="caution">
    <text evidence="16">The sequence shown here is derived from an EMBL/GenBank/DDBJ whole genome shotgun (WGS) entry which is preliminary data.</text>
</comment>
<keyword evidence="4 13" id="KW-0436">Ligase</keyword>
<evidence type="ECO:0000256" key="13">
    <source>
        <dbReference type="HAMAP-Rule" id="MF_03133"/>
    </source>
</evidence>
<evidence type="ECO:0000313" key="17">
    <source>
        <dbReference type="Proteomes" id="UP001055712"/>
    </source>
</evidence>
<dbReference type="SMART" id="SM00863">
    <property type="entry name" value="tRNA_SAD"/>
    <property type="match status" value="1"/>
</dbReference>
<organism evidence="16 17">
    <name type="scientific">Chlorella vulgaris</name>
    <name type="common">Green alga</name>
    <dbReference type="NCBI Taxonomy" id="3077"/>
    <lineage>
        <taxon>Eukaryota</taxon>
        <taxon>Viridiplantae</taxon>
        <taxon>Chlorophyta</taxon>
        <taxon>core chlorophytes</taxon>
        <taxon>Trebouxiophyceae</taxon>
        <taxon>Chlorellales</taxon>
        <taxon>Chlorellaceae</taxon>
        <taxon>Chlorella clade</taxon>
        <taxon>Chlorella</taxon>
    </lineage>
</organism>
<dbReference type="InterPro" id="IPR018165">
    <property type="entry name" value="Ala-tRNA-synth_IIc_core"/>
</dbReference>
<dbReference type="Gene3D" id="2.40.30.130">
    <property type="match status" value="1"/>
</dbReference>
<dbReference type="PRINTS" id="PR00980">
    <property type="entry name" value="TRNASYNTHALA"/>
</dbReference>
<dbReference type="InterPro" id="IPR009000">
    <property type="entry name" value="Transl_B-barrel_sf"/>
</dbReference>
<comment type="subcellular location">
    <subcellularLocation>
        <location evidence="13">Mitochondrion</location>
    </subcellularLocation>
    <subcellularLocation>
        <location evidence="13">Cytoplasm</location>
    </subcellularLocation>
</comment>
<keyword evidence="5 13" id="KW-0479">Metal-binding</keyword>